<sequence>MSSQYPRDEFDLAGEDMPVGMHRPVPSRWKAVLPFLAILVIVPLLAWGASSYLTHRDTSNNNANSTPAQSGNQAQSADSQPMSTDQNQSTEEPQPQPSPAEQPQSTPPEPIVDHNVKISVLNGTNQAGLAAARVSDLANAGFLGATAANANGWASEITVIYYEDPNLEATAKAIGQTLGIDNVRTTTGLGDPDVVVLLR</sequence>
<dbReference type="STRING" id="888050.HMPREF9004_0618"/>
<dbReference type="EMBL" id="AQHZ01000010">
    <property type="protein sequence ID" value="ENO18569.1"/>
    <property type="molecule type" value="Genomic_DNA"/>
</dbReference>
<keyword evidence="2" id="KW-1133">Transmembrane helix</keyword>
<evidence type="ECO:0000313" key="5">
    <source>
        <dbReference type="Proteomes" id="UP000013015"/>
    </source>
</evidence>
<evidence type="ECO:0000256" key="2">
    <source>
        <dbReference type="SAM" id="Phobius"/>
    </source>
</evidence>
<dbReference type="RefSeq" id="WP_005962347.1">
    <property type="nucleotide sequence ID" value="NZ_CP040505.1"/>
</dbReference>
<feature type="compositionally biased region" description="Pro residues" evidence="1">
    <location>
        <begin position="94"/>
        <end position="110"/>
    </location>
</feature>
<feature type="compositionally biased region" description="Polar residues" evidence="1">
    <location>
        <begin position="59"/>
        <end position="87"/>
    </location>
</feature>
<organism evidence="4 5">
    <name type="scientific">Schaalia cardiffensis F0333</name>
    <dbReference type="NCBI Taxonomy" id="888050"/>
    <lineage>
        <taxon>Bacteria</taxon>
        <taxon>Bacillati</taxon>
        <taxon>Actinomycetota</taxon>
        <taxon>Actinomycetes</taxon>
        <taxon>Actinomycetales</taxon>
        <taxon>Actinomycetaceae</taxon>
        <taxon>Schaalia</taxon>
    </lineage>
</organism>
<feature type="region of interest" description="Disordered" evidence="1">
    <location>
        <begin position="58"/>
        <end position="112"/>
    </location>
</feature>
<comment type="caution">
    <text evidence="4">The sequence shown here is derived from an EMBL/GenBank/DDBJ whole genome shotgun (WGS) entry which is preliminary data.</text>
</comment>
<dbReference type="HOGENOM" id="CLU_110134_1_0_11"/>
<dbReference type="eggNOG" id="ENOG50330SA">
    <property type="taxonomic scope" value="Bacteria"/>
</dbReference>
<dbReference type="OrthoDB" id="3268922at2"/>
<gene>
    <name evidence="4" type="ORF">HMPREF9004_0618</name>
</gene>
<dbReference type="Pfam" id="PF13399">
    <property type="entry name" value="LytR_C"/>
    <property type="match status" value="1"/>
</dbReference>
<dbReference type="Proteomes" id="UP000013015">
    <property type="component" value="Unassembled WGS sequence"/>
</dbReference>
<protein>
    <recommendedName>
        <fullName evidence="3">LytR/CpsA/Psr regulator C-terminal domain-containing protein</fullName>
    </recommendedName>
</protein>
<dbReference type="Gene3D" id="3.30.70.2390">
    <property type="match status" value="1"/>
</dbReference>
<evidence type="ECO:0000313" key="4">
    <source>
        <dbReference type="EMBL" id="ENO18569.1"/>
    </source>
</evidence>
<feature type="transmembrane region" description="Helical" evidence="2">
    <location>
        <begin position="31"/>
        <end position="53"/>
    </location>
</feature>
<evidence type="ECO:0000259" key="3">
    <source>
        <dbReference type="Pfam" id="PF13399"/>
    </source>
</evidence>
<keyword evidence="2" id="KW-0812">Transmembrane</keyword>
<dbReference type="AlphaFoldDB" id="N6WE94"/>
<reference evidence="4 5" key="1">
    <citation type="submission" date="2013-03" db="EMBL/GenBank/DDBJ databases">
        <title>Reference genome for the Human Microbiome Project.</title>
        <authorList>
            <person name="Aqrawi P."/>
            <person name="Ayvaz T."/>
            <person name="Bess C."/>
            <person name="Blankenburg K."/>
            <person name="Coyle M."/>
            <person name="Deng J."/>
            <person name="Forbes L."/>
            <person name="Fowler G."/>
            <person name="Francisco L."/>
            <person name="Fu Q."/>
            <person name="Gibbs R."/>
            <person name="Gross S."/>
            <person name="Gubbala S."/>
            <person name="Hale W."/>
            <person name="Hemphill L."/>
            <person name="Highlander S."/>
            <person name="Hirani K."/>
            <person name="Jackson L."/>
            <person name="Jakkamsetti A."/>
            <person name="Javaid M."/>
            <person name="Jayaseelan J.C."/>
            <person name="Jiang H."/>
            <person name="Joshi V."/>
            <person name="Korchina V."/>
            <person name="Kovar C."/>
            <person name="Lara F."/>
            <person name="Lee S."/>
            <person name="Liu Y."/>
            <person name="Mata R."/>
            <person name="Mathew T."/>
            <person name="Munidasa M."/>
            <person name="Muzny D."/>
            <person name="Nazareth L."/>
            <person name="Ngo R."/>
            <person name="Nguyen L."/>
            <person name="Nguyen N."/>
            <person name="Okwuonu G."/>
            <person name="Ongeri F."/>
            <person name="Palculict T."/>
            <person name="Patil S."/>
            <person name="Petrosino J."/>
            <person name="Pham C."/>
            <person name="Pham P."/>
            <person name="Pu L.-L."/>
            <person name="Qin X."/>
            <person name="Qu J."/>
            <person name="Reid J."/>
            <person name="Ross M."/>
            <person name="Ruth R."/>
            <person name="Saada N."/>
            <person name="San Lucas F."/>
            <person name="Santibanez J."/>
            <person name="Shang Y."/>
            <person name="Simmons D."/>
            <person name="Song X.-Z."/>
            <person name="Tang L.-Y."/>
            <person name="Thornton R."/>
            <person name="Warren J."/>
            <person name="Weissenberger G."/>
            <person name="Wilczek-Boney K."/>
            <person name="Worley K."/>
            <person name="Youmans B."/>
            <person name="Zhang J."/>
            <person name="Zhang L."/>
            <person name="Zhao Z."/>
            <person name="Zhou C."/>
            <person name="Zhu D."/>
            <person name="Zhu Y."/>
        </authorList>
    </citation>
    <scope>NUCLEOTIDE SEQUENCE [LARGE SCALE GENOMIC DNA]</scope>
    <source>
        <strain evidence="4 5">F0333</strain>
    </source>
</reference>
<accession>N6WE94</accession>
<name>N6WE94_9ACTO</name>
<proteinExistence type="predicted"/>
<keyword evidence="5" id="KW-1185">Reference proteome</keyword>
<evidence type="ECO:0000256" key="1">
    <source>
        <dbReference type="SAM" id="MobiDB-lite"/>
    </source>
</evidence>
<feature type="domain" description="LytR/CpsA/Psr regulator C-terminal" evidence="3">
    <location>
        <begin position="115"/>
        <end position="198"/>
    </location>
</feature>
<dbReference type="InterPro" id="IPR027381">
    <property type="entry name" value="LytR/CpsA/Psr_C"/>
</dbReference>
<keyword evidence="2" id="KW-0472">Membrane</keyword>
<dbReference type="PATRIC" id="fig|888050.3.peg.590"/>